<feature type="region of interest" description="Disordered" evidence="1">
    <location>
        <begin position="44"/>
        <end position="63"/>
    </location>
</feature>
<comment type="caution">
    <text evidence="2">The sequence shown here is derived from an EMBL/GenBank/DDBJ whole genome shotgun (WGS) entry which is preliminary data.</text>
</comment>
<dbReference type="RefSeq" id="WP_252441275.1">
    <property type="nucleotide sequence ID" value="NZ_JAGSOV010000045.1"/>
</dbReference>
<organism evidence="2 3">
    <name type="scientific">Pseudonocardia humida</name>
    <dbReference type="NCBI Taxonomy" id="2800819"/>
    <lineage>
        <taxon>Bacteria</taxon>
        <taxon>Bacillati</taxon>
        <taxon>Actinomycetota</taxon>
        <taxon>Actinomycetes</taxon>
        <taxon>Pseudonocardiales</taxon>
        <taxon>Pseudonocardiaceae</taxon>
        <taxon>Pseudonocardia</taxon>
    </lineage>
</organism>
<accession>A0ABT1A3P0</accession>
<gene>
    <name evidence="2" type="ORF">KDL28_21425</name>
</gene>
<evidence type="ECO:0000256" key="1">
    <source>
        <dbReference type="SAM" id="MobiDB-lite"/>
    </source>
</evidence>
<keyword evidence="3" id="KW-1185">Reference proteome</keyword>
<reference evidence="2" key="1">
    <citation type="submission" date="2021-04" db="EMBL/GenBank/DDBJ databases">
        <title>Pseudonocardia sp. nov., isolated from sandy soil of mangrove forest.</title>
        <authorList>
            <person name="Zan Z."/>
            <person name="Huang R."/>
            <person name="Liu W."/>
        </authorList>
    </citation>
    <scope>NUCLEOTIDE SEQUENCE</scope>
    <source>
        <strain evidence="2">S2-4</strain>
    </source>
</reference>
<evidence type="ECO:0000313" key="2">
    <source>
        <dbReference type="EMBL" id="MCO1657624.1"/>
    </source>
</evidence>
<protein>
    <recommendedName>
        <fullName evidence="4">Acyl-CoA carboxylase epsilon subunit-like protein</fullName>
    </recommendedName>
</protein>
<name>A0ABT1A3P0_9PSEU</name>
<sequence>MAGFVLRALTEQRWRGAHDLAAPQQVRSREFAETLARVVGAAPPRQRLPFPRPGDPHPNWSEVARPKWTFRGGRFRATIGP</sequence>
<evidence type="ECO:0008006" key="4">
    <source>
        <dbReference type="Google" id="ProtNLM"/>
    </source>
</evidence>
<dbReference type="EMBL" id="JAGSOV010000045">
    <property type="protein sequence ID" value="MCO1657624.1"/>
    <property type="molecule type" value="Genomic_DNA"/>
</dbReference>
<proteinExistence type="predicted"/>
<evidence type="ECO:0000313" key="3">
    <source>
        <dbReference type="Proteomes" id="UP001165283"/>
    </source>
</evidence>
<dbReference type="Proteomes" id="UP001165283">
    <property type="component" value="Unassembled WGS sequence"/>
</dbReference>